<name>A0ABW7TNM2_9NOCA</name>
<accession>A0ABW7TNM2</accession>
<dbReference type="Proteomes" id="UP001611263">
    <property type="component" value="Unassembled WGS sequence"/>
</dbReference>
<evidence type="ECO:0000313" key="2">
    <source>
        <dbReference type="EMBL" id="MFI1462631.1"/>
    </source>
</evidence>
<keyword evidence="3" id="KW-1185">Reference proteome</keyword>
<reference evidence="2 3" key="1">
    <citation type="submission" date="2024-10" db="EMBL/GenBank/DDBJ databases">
        <title>The Natural Products Discovery Center: Release of the First 8490 Sequenced Strains for Exploring Actinobacteria Biosynthetic Diversity.</title>
        <authorList>
            <person name="Kalkreuter E."/>
            <person name="Kautsar S.A."/>
            <person name="Yang D."/>
            <person name="Bader C.D."/>
            <person name="Teijaro C.N."/>
            <person name="Fluegel L."/>
            <person name="Davis C.M."/>
            <person name="Simpson J.R."/>
            <person name="Lauterbach L."/>
            <person name="Steele A.D."/>
            <person name="Gui C."/>
            <person name="Meng S."/>
            <person name="Li G."/>
            <person name="Viehrig K."/>
            <person name="Ye F."/>
            <person name="Su P."/>
            <person name="Kiefer A.F."/>
            <person name="Nichols A."/>
            <person name="Cepeda A.J."/>
            <person name="Yan W."/>
            <person name="Fan B."/>
            <person name="Jiang Y."/>
            <person name="Adhikari A."/>
            <person name="Zheng C.-J."/>
            <person name="Schuster L."/>
            <person name="Cowan T.M."/>
            <person name="Smanski M.J."/>
            <person name="Chevrette M.G."/>
            <person name="De Carvalho L.P.S."/>
            <person name="Shen B."/>
        </authorList>
    </citation>
    <scope>NUCLEOTIDE SEQUENCE [LARGE SCALE GENOMIC DNA]</scope>
    <source>
        <strain evidence="2 3">NPDC020568</strain>
    </source>
</reference>
<dbReference type="InterPro" id="IPR010982">
    <property type="entry name" value="Lambda_DNA-bd_dom_sf"/>
</dbReference>
<evidence type="ECO:0000313" key="3">
    <source>
        <dbReference type="Proteomes" id="UP001611263"/>
    </source>
</evidence>
<organism evidence="2 3">
    <name type="scientific">Nocardia carnea</name>
    <dbReference type="NCBI Taxonomy" id="37328"/>
    <lineage>
        <taxon>Bacteria</taxon>
        <taxon>Bacillati</taxon>
        <taxon>Actinomycetota</taxon>
        <taxon>Actinomycetes</taxon>
        <taxon>Mycobacteriales</taxon>
        <taxon>Nocardiaceae</taxon>
        <taxon>Nocardia</taxon>
    </lineage>
</organism>
<protein>
    <submittedName>
        <fullName evidence="2">Helix-turn-helix domain-containing protein</fullName>
    </submittedName>
</protein>
<dbReference type="RefSeq" id="WP_033244242.1">
    <property type="nucleotide sequence ID" value="NZ_JBIRUQ010000004.1"/>
</dbReference>
<sequence length="458" mass="50762">MPTAHRGSQLGEVIKAYMKTRGLTTHDAMARVLGVERSLVTKYVQGSRTCRDVEQLLRFAEAMEIAPEVFGLSGNAHSPHWSADIAEWKVIRQTLNRNRHALTSVAAHMYWDPVRIEGTRCLSRPGWLAAEPLDLDAVQLDLAPDVDEPLMNGGEVESETVRPVRVDGPRYERYSQAVRAIAQPALFENRTSYRLLDAEFDQRGGRMRFGLTTYFDMLDVCEALAHETAAAWVASGSPDRLDLGELPFRQRIGDLFDTGRRALLPSINTLTIRRGNDGDTFFLHRRGQGSVTLAAGLSHIIPAGVFQPAAVGPWNVARDFDLWRNMLREFFEEFLDAPEHDGSRGTSVDYAEEPYALLSRARRDGGIRVWCFGVGLDPLAPAGEILTTAVFDAETFDRAFSGIVSQNAEGEIETIGDGTLGTPWTADNVRRVLNHEPLAPAAAACIALTWRHRAMLLP</sequence>
<evidence type="ECO:0000259" key="1">
    <source>
        <dbReference type="SMART" id="SM00530"/>
    </source>
</evidence>
<dbReference type="InterPro" id="IPR001387">
    <property type="entry name" value="Cro/C1-type_HTH"/>
</dbReference>
<feature type="domain" description="HTH cro/C1-type" evidence="1">
    <location>
        <begin position="13"/>
        <end position="70"/>
    </location>
</feature>
<dbReference type="EMBL" id="JBIRUQ010000004">
    <property type="protein sequence ID" value="MFI1462631.1"/>
    <property type="molecule type" value="Genomic_DNA"/>
</dbReference>
<dbReference type="SMART" id="SM00530">
    <property type="entry name" value="HTH_XRE"/>
    <property type="match status" value="1"/>
</dbReference>
<comment type="caution">
    <text evidence="2">The sequence shown here is derived from an EMBL/GenBank/DDBJ whole genome shotgun (WGS) entry which is preliminary data.</text>
</comment>
<dbReference type="GeneID" id="93503623"/>
<proteinExistence type="predicted"/>
<dbReference type="Gene3D" id="1.10.260.40">
    <property type="entry name" value="lambda repressor-like DNA-binding domains"/>
    <property type="match status" value="1"/>
</dbReference>
<dbReference type="SUPFAM" id="SSF47413">
    <property type="entry name" value="lambda repressor-like DNA-binding domains"/>
    <property type="match status" value="1"/>
</dbReference>
<gene>
    <name evidence="2" type="ORF">ACH4WX_18100</name>
</gene>